<proteinExistence type="predicted"/>
<dbReference type="EMBL" id="JAGIXG020000178">
    <property type="protein sequence ID" value="KAI6777579.1"/>
    <property type="molecule type" value="Genomic_DNA"/>
</dbReference>
<accession>A0A9P9XTF3</accession>
<evidence type="ECO:0000256" key="1">
    <source>
        <dbReference type="SAM" id="MobiDB-lite"/>
    </source>
</evidence>
<dbReference type="GeneID" id="75829346"/>
<evidence type="ECO:0000313" key="2">
    <source>
        <dbReference type="EMBL" id="KAI6777579.1"/>
    </source>
</evidence>
<evidence type="ECO:0000313" key="3">
    <source>
        <dbReference type="Proteomes" id="UP001055219"/>
    </source>
</evidence>
<gene>
    <name evidence="2" type="ORF">J7T54_002838</name>
</gene>
<dbReference type="AlphaFoldDB" id="A0A9P9XTF3"/>
<name>A0A9P9XTF3_9HYPO</name>
<dbReference type="OrthoDB" id="5069016at2759"/>
<sequence>MERQKTNLSLIIHNLQAQAIHHIQADIKDIAMSQCPDVPTRGEPAQFTQASTTQGMPSKELVAFRRSEADTDKDSSSQQHIRPVDPAMPSPFSEFDISEEEIHVAMRLAKKLGQENPNSNIYYKNTARGGKMQNGTLFSNAEYPGGTGANNINLPQSIYVKNYGIDVTEVHNGHRYELCDDITTTDVPQFLPDFFINNAMGSQTPGVENVGRGEMHNGNRIVLVRNRKNE</sequence>
<feature type="compositionally biased region" description="Polar residues" evidence="1">
    <location>
        <begin position="46"/>
        <end position="56"/>
    </location>
</feature>
<dbReference type="RefSeq" id="XP_051358435.1">
    <property type="nucleotide sequence ID" value="XM_051510690.1"/>
</dbReference>
<feature type="compositionally biased region" description="Basic and acidic residues" evidence="1">
    <location>
        <begin position="62"/>
        <end position="75"/>
    </location>
</feature>
<organism evidence="2 3">
    <name type="scientific">Emericellopsis cladophorae</name>
    <dbReference type="NCBI Taxonomy" id="2686198"/>
    <lineage>
        <taxon>Eukaryota</taxon>
        <taxon>Fungi</taxon>
        <taxon>Dikarya</taxon>
        <taxon>Ascomycota</taxon>
        <taxon>Pezizomycotina</taxon>
        <taxon>Sordariomycetes</taxon>
        <taxon>Hypocreomycetidae</taxon>
        <taxon>Hypocreales</taxon>
        <taxon>Bionectriaceae</taxon>
        <taxon>Emericellopsis</taxon>
    </lineage>
</organism>
<comment type="caution">
    <text evidence="2">The sequence shown here is derived from an EMBL/GenBank/DDBJ whole genome shotgun (WGS) entry which is preliminary data.</text>
</comment>
<reference evidence="2" key="2">
    <citation type="submission" date="2022-07" db="EMBL/GenBank/DDBJ databases">
        <authorList>
            <person name="Goncalves M.F.M."/>
            <person name="Hilario S."/>
            <person name="Van De Peer Y."/>
            <person name="Esteves A.C."/>
            <person name="Alves A."/>
        </authorList>
    </citation>
    <scope>NUCLEOTIDE SEQUENCE</scope>
    <source>
        <strain evidence="2">MUM 19.33</strain>
    </source>
</reference>
<reference evidence="2" key="1">
    <citation type="journal article" date="2021" name="J Fungi (Basel)">
        <title>Genomic and Metabolomic Analyses of the Marine Fungus Emericellopsis cladophorae: Insights into Saltwater Adaptability Mechanisms and Its Biosynthetic Potential.</title>
        <authorList>
            <person name="Goncalves M.F.M."/>
            <person name="Hilario S."/>
            <person name="Van de Peer Y."/>
            <person name="Esteves A.C."/>
            <person name="Alves A."/>
        </authorList>
    </citation>
    <scope>NUCLEOTIDE SEQUENCE</scope>
    <source>
        <strain evidence="2">MUM 19.33</strain>
    </source>
</reference>
<feature type="region of interest" description="Disordered" evidence="1">
    <location>
        <begin position="39"/>
        <end position="92"/>
    </location>
</feature>
<keyword evidence="3" id="KW-1185">Reference proteome</keyword>
<protein>
    <submittedName>
        <fullName evidence="2">Uncharacterized protein</fullName>
    </submittedName>
</protein>
<dbReference type="Proteomes" id="UP001055219">
    <property type="component" value="Unassembled WGS sequence"/>
</dbReference>